<evidence type="ECO:0000313" key="4">
    <source>
        <dbReference type="Proteomes" id="UP000218288"/>
    </source>
</evidence>
<accession>A0A161JN23</accession>
<dbReference type="OrthoDB" id="8164072at2"/>
<feature type="domain" description="Glycine-rich" evidence="2">
    <location>
        <begin position="201"/>
        <end position="394"/>
    </location>
</feature>
<sequence length="394" mass="38699">MAGQNDFYPFATGSGANVYTVASYMANAARQTGVVEGEADPLLANNAWRQGTVLASMIGDFIAAQNYDARDNGDIAGLRTNFQNALGQYVGANVVPSVERVHYGLDTGTQNNIVANVSPDIASYVAGALYQIRVLFAPTGAVVANLDGQGARAVVRSDGTQIQAGDWGTGDILLMSDDGSVLRVQGIRSSNLPARRLSSYTAAGNYTFTVPPGVFWIFAECVGAGGGGGGGGGGATWSSGGGGSGGYAAGWFSVNPGDTIALVVGAKGIGANNGNNAVATTGGTTTVGSLMQASGGTGGRGGGNGSPGGTPGGGLGGQRNLYGSNGGDGNPYSNAVQGGQGAASAFGGGGRTATNNTNGVLDGFAPGSGGGGIWHTNTAQVGGNGADGAIFIQY</sequence>
<protein>
    <recommendedName>
        <fullName evidence="2">Glycine-rich domain-containing protein</fullName>
    </recommendedName>
</protein>
<organism evidence="3 4">
    <name type="scientific">Methylorubrum populi</name>
    <dbReference type="NCBI Taxonomy" id="223967"/>
    <lineage>
        <taxon>Bacteria</taxon>
        <taxon>Pseudomonadati</taxon>
        <taxon>Pseudomonadota</taxon>
        <taxon>Alphaproteobacteria</taxon>
        <taxon>Hyphomicrobiales</taxon>
        <taxon>Methylobacteriaceae</taxon>
        <taxon>Methylorubrum</taxon>
    </lineage>
</organism>
<dbReference type="AlphaFoldDB" id="A0A161JN23"/>
<evidence type="ECO:0000259" key="2">
    <source>
        <dbReference type="Pfam" id="PF21722"/>
    </source>
</evidence>
<proteinExistence type="predicted"/>
<evidence type="ECO:0000256" key="1">
    <source>
        <dbReference type="SAM" id="MobiDB-lite"/>
    </source>
</evidence>
<dbReference type="EMBL" id="AP014809">
    <property type="protein sequence ID" value="BAU93362.1"/>
    <property type="molecule type" value="Genomic_DNA"/>
</dbReference>
<evidence type="ECO:0000313" key="3">
    <source>
        <dbReference type="EMBL" id="BAU93362.1"/>
    </source>
</evidence>
<feature type="region of interest" description="Disordered" evidence="1">
    <location>
        <begin position="288"/>
        <end position="336"/>
    </location>
</feature>
<gene>
    <name evidence="3" type="ORF">MPPM_4757</name>
</gene>
<dbReference type="Proteomes" id="UP000218288">
    <property type="component" value="Chromosome"/>
</dbReference>
<name>A0A161JN23_9HYPH</name>
<dbReference type="InterPro" id="IPR049304">
    <property type="entry name" value="Gly_rich_dom"/>
</dbReference>
<reference evidence="3 4" key="1">
    <citation type="journal article" date="2016" name="Genome Announc.">
        <title>Complete Genome Sequence of Methylobacterium populi P-1M, Isolated from Pink-Pigmented Household Biofilm.</title>
        <authorList>
            <person name="Morohoshi T."/>
            <person name="Ikeda T."/>
        </authorList>
    </citation>
    <scope>NUCLEOTIDE SEQUENCE [LARGE SCALE GENOMIC DNA]</scope>
    <source>
        <strain evidence="3 4">P-1M</strain>
    </source>
</reference>
<dbReference type="Pfam" id="PF21722">
    <property type="entry name" value="Gly_rich_2"/>
    <property type="match status" value="1"/>
</dbReference>
<feature type="compositionally biased region" description="Gly residues" evidence="1">
    <location>
        <begin position="295"/>
        <end position="317"/>
    </location>
</feature>
<dbReference type="RefSeq" id="WP_157914245.1">
    <property type="nucleotide sequence ID" value="NZ_AP014809.1"/>
</dbReference>